<dbReference type="AlphaFoldDB" id="A0A1I1PZC1"/>
<dbReference type="SUPFAM" id="SSF52218">
    <property type="entry name" value="Flavoproteins"/>
    <property type="match status" value="1"/>
</dbReference>
<dbReference type="OrthoDB" id="9806505at2"/>
<evidence type="ECO:0000259" key="1">
    <source>
        <dbReference type="PROSITE" id="PS50902"/>
    </source>
</evidence>
<dbReference type="Gene3D" id="3.40.50.360">
    <property type="match status" value="1"/>
</dbReference>
<dbReference type="RefSeq" id="WP_090092696.1">
    <property type="nucleotide sequence ID" value="NZ_FOMG01000022.1"/>
</dbReference>
<dbReference type="InterPro" id="IPR001226">
    <property type="entry name" value="Flavodoxin_CS"/>
</dbReference>
<dbReference type="Proteomes" id="UP000199263">
    <property type="component" value="Unassembled WGS sequence"/>
</dbReference>
<dbReference type="Pfam" id="PF12682">
    <property type="entry name" value="Flavodoxin_4"/>
    <property type="match status" value="1"/>
</dbReference>
<dbReference type="STRING" id="119641.SAMN05421842_12218"/>
<dbReference type="InterPro" id="IPR008254">
    <property type="entry name" value="Flavodoxin/NO_synth"/>
</dbReference>
<reference evidence="2 3" key="1">
    <citation type="submission" date="2016-10" db="EMBL/GenBank/DDBJ databases">
        <authorList>
            <person name="de Groot N.N."/>
        </authorList>
    </citation>
    <scope>NUCLEOTIDE SEQUENCE [LARGE SCALE GENOMIC DNA]</scope>
    <source>
        <strain evidence="2 3">DSM 12992</strain>
    </source>
</reference>
<dbReference type="PANTHER" id="PTHR39201:SF1">
    <property type="entry name" value="FLAVODOXIN-LIKE DOMAIN-CONTAINING PROTEIN"/>
    <property type="match status" value="1"/>
</dbReference>
<evidence type="ECO:0000313" key="2">
    <source>
        <dbReference type="EMBL" id="SFD15246.1"/>
    </source>
</evidence>
<feature type="domain" description="Flavodoxin-like" evidence="1">
    <location>
        <begin position="3"/>
        <end position="159"/>
    </location>
</feature>
<dbReference type="PROSITE" id="PS00201">
    <property type="entry name" value="FLAVODOXIN"/>
    <property type="match status" value="1"/>
</dbReference>
<sequence>MRTLIIFYSLEGNTRFIANVINEELQGDIIELKPKKKIPSKGFRKFLWGGKQVLFNEKPEIEDIKVDFAKYDLIVFGTPVWASNFAPVFNTFFQKYNIRDKKIALFCCHGGGGEGKTFIKFKEQLKENIFLGETLFQDPLKKDKENNALSAKKWINEIKNDN</sequence>
<dbReference type="GO" id="GO:0016651">
    <property type="term" value="F:oxidoreductase activity, acting on NAD(P)H"/>
    <property type="evidence" value="ECO:0007669"/>
    <property type="project" value="UniProtKB-ARBA"/>
</dbReference>
<proteinExistence type="predicted"/>
<dbReference type="PROSITE" id="PS50902">
    <property type="entry name" value="FLAVODOXIN_LIKE"/>
    <property type="match status" value="1"/>
</dbReference>
<dbReference type="EMBL" id="FOMG01000022">
    <property type="protein sequence ID" value="SFD15246.1"/>
    <property type="molecule type" value="Genomic_DNA"/>
</dbReference>
<keyword evidence="3" id="KW-1185">Reference proteome</keyword>
<name>A0A1I1PZC1_9CLOT</name>
<organism evidence="2 3">
    <name type="scientific">Clostridium uliginosum</name>
    <dbReference type="NCBI Taxonomy" id="119641"/>
    <lineage>
        <taxon>Bacteria</taxon>
        <taxon>Bacillati</taxon>
        <taxon>Bacillota</taxon>
        <taxon>Clostridia</taxon>
        <taxon>Eubacteriales</taxon>
        <taxon>Clostridiaceae</taxon>
        <taxon>Clostridium</taxon>
    </lineage>
</organism>
<evidence type="ECO:0000313" key="3">
    <source>
        <dbReference type="Proteomes" id="UP000199263"/>
    </source>
</evidence>
<accession>A0A1I1PZC1</accession>
<gene>
    <name evidence="2" type="ORF">SAMN05421842_12218</name>
</gene>
<dbReference type="GO" id="GO:0009055">
    <property type="term" value="F:electron transfer activity"/>
    <property type="evidence" value="ECO:0007669"/>
    <property type="project" value="InterPro"/>
</dbReference>
<dbReference type="InterPro" id="IPR029039">
    <property type="entry name" value="Flavoprotein-like_sf"/>
</dbReference>
<dbReference type="PANTHER" id="PTHR39201">
    <property type="entry name" value="EXPORTED PROTEIN-RELATED"/>
    <property type="match status" value="1"/>
</dbReference>
<dbReference type="GO" id="GO:0010181">
    <property type="term" value="F:FMN binding"/>
    <property type="evidence" value="ECO:0007669"/>
    <property type="project" value="InterPro"/>
</dbReference>
<protein>
    <submittedName>
        <fullName evidence="2">Flavodoxin</fullName>
    </submittedName>
</protein>